<dbReference type="AlphaFoldDB" id="A0A5C5XTT2"/>
<evidence type="ECO:0008006" key="4">
    <source>
        <dbReference type="Google" id="ProtNLM"/>
    </source>
</evidence>
<accession>A0A5C5XTT2</accession>
<dbReference type="Proteomes" id="UP000318478">
    <property type="component" value="Unassembled WGS sequence"/>
</dbReference>
<feature type="signal peptide" evidence="1">
    <location>
        <begin position="1"/>
        <end position="16"/>
    </location>
</feature>
<proteinExistence type="predicted"/>
<keyword evidence="3" id="KW-1185">Reference proteome</keyword>
<feature type="chain" id="PRO_5023052996" description="Carboxypeptidase regulatory-like domain-containing protein" evidence="1">
    <location>
        <begin position="17"/>
        <end position="128"/>
    </location>
</feature>
<organism evidence="2 3">
    <name type="scientific">Posidoniimonas polymericola</name>
    <dbReference type="NCBI Taxonomy" id="2528002"/>
    <lineage>
        <taxon>Bacteria</taxon>
        <taxon>Pseudomonadati</taxon>
        <taxon>Planctomycetota</taxon>
        <taxon>Planctomycetia</taxon>
        <taxon>Pirellulales</taxon>
        <taxon>Lacipirellulaceae</taxon>
        <taxon>Posidoniimonas</taxon>
    </lineage>
</organism>
<reference evidence="2 3" key="1">
    <citation type="submission" date="2019-02" db="EMBL/GenBank/DDBJ databases">
        <title>Deep-cultivation of Planctomycetes and their phenomic and genomic characterization uncovers novel biology.</title>
        <authorList>
            <person name="Wiegand S."/>
            <person name="Jogler M."/>
            <person name="Boedeker C."/>
            <person name="Pinto D."/>
            <person name="Vollmers J."/>
            <person name="Rivas-Marin E."/>
            <person name="Kohn T."/>
            <person name="Peeters S.H."/>
            <person name="Heuer A."/>
            <person name="Rast P."/>
            <person name="Oberbeckmann S."/>
            <person name="Bunk B."/>
            <person name="Jeske O."/>
            <person name="Meyerdierks A."/>
            <person name="Storesund J.E."/>
            <person name="Kallscheuer N."/>
            <person name="Luecker S."/>
            <person name="Lage O.M."/>
            <person name="Pohl T."/>
            <person name="Merkel B.J."/>
            <person name="Hornburger P."/>
            <person name="Mueller R.-W."/>
            <person name="Bruemmer F."/>
            <person name="Labrenz M."/>
            <person name="Spormann A.M."/>
            <person name="Op Den Camp H."/>
            <person name="Overmann J."/>
            <person name="Amann R."/>
            <person name="Jetten M.S.M."/>
            <person name="Mascher T."/>
            <person name="Medema M.H."/>
            <person name="Devos D.P."/>
            <person name="Kaster A.-K."/>
            <person name="Ovreas L."/>
            <person name="Rohde M."/>
            <person name="Galperin M.Y."/>
            <person name="Jogler C."/>
        </authorList>
    </citation>
    <scope>NUCLEOTIDE SEQUENCE [LARGE SCALE GENOMIC DNA]</scope>
    <source>
        <strain evidence="2 3">Pla123a</strain>
    </source>
</reference>
<protein>
    <recommendedName>
        <fullName evidence="4">Carboxypeptidase regulatory-like domain-containing protein</fullName>
    </recommendedName>
</protein>
<evidence type="ECO:0000256" key="1">
    <source>
        <dbReference type="SAM" id="SignalP"/>
    </source>
</evidence>
<dbReference type="PROSITE" id="PS51257">
    <property type="entry name" value="PROKAR_LIPOPROTEIN"/>
    <property type="match status" value="1"/>
</dbReference>
<keyword evidence="1" id="KW-0732">Signal</keyword>
<evidence type="ECO:0000313" key="2">
    <source>
        <dbReference type="EMBL" id="TWT66340.1"/>
    </source>
</evidence>
<dbReference type="EMBL" id="SJPO01000016">
    <property type="protein sequence ID" value="TWT66340.1"/>
    <property type="molecule type" value="Genomic_DNA"/>
</dbReference>
<evidence type="ECO:0000313" key="3">
    <source>
        <dbReference type="Proteomes" id="UP000318478"/>
    </source>
</evidence>
<name>A0A5C5XTT2_9BACT</name>
<comment type="caution">
    <text evidence="2">The sequence shown here is derived from an EMBL/GenBank/DDBJ whole genome shotgun (WGS) entry which is preliminary data.</text>
</comment>
<sequence precursor="true">MYLCRVLAGIPLLVFALGCADGSSTQTVTGSVSYQDQPINSGAIAFYPGESRPIQAKLNPGGGYSAELPPGDYKVTVIVGIDLPEGWKEGDPTPPPAVRLPPQFTSRLRTPLTATVAPDQSEPIDFKL</sequence>
<gene>
    <name evidence="2" type="ORF">Pla123a_47340</name>
</gene>